<geneLocation type="plasmid" evidence="1 2">
    <name>pDAETH-1</name>
</geneLocation>
<proteinExistence type="predicted"/>
<name>A0ABM8AIQ9_9DEIO</name>
<sequence length="66" mass="6905">MDVGEAGARWYANLTTTRDEPLQAAYHALHSAAYLGLDGGATTGTLLAAVGHALRVLAEREGTLTH</sequence>
<keyword evidence="1" id="KW-0614">Plasmid</keyword>
<reference evidence="1" key="1">
    <citation type="submission" date="2022-07" db="EMBL/GenBank/DDBJ databases">
        <title>Complete Genome Sequence of the Radioresistant Bacterium Deinococcus aetherius ST0316, Isolated from the Air Dust collected in Lower Stratosphere above Japan.</title>
        <authorList>
            <person name="Satoh K."/>
            <person name="Hagiwara K."/>
            <person name="Katsumata K."/>
            <person name="Kubo A."/>
            <person name="Yokobori S."/>
            <person name="Yamagishi A."/>
            <person name="Oono Y."/>
            <person name="Narumi I."/>
        </authorList>
    </citation>
    <scope>NUCLEOTIDE SEQUENCE</scope>
    <source>
        <strain evidence="1">ST0316</strain>
        <plasmid evidence="1">pDAETH-1</plasmid>
    </source>
</reference>
<gene>
    <name evidence="1" type="ORF">DAETH_36430</name>
</gene>
<keyword evidence="2" id="KW-1185">Reference proteome</keyword>
<organism evidence="1 2">
    <name type="scientific">Deinococcus aetherius</name>
    <dbReference type="NCBI Taxonomy" id="200252"/>
    <lineage>
        <taxon>Bacteria</taxon>
        <taxon>Thermotogati</taxon>
        <taxon>Deinococcota</taxon>
        <taxon>Deinococci</taxon>
        <taxon>Deinococcales</taxon>
        <taxon>Deinococcaceae</taxon>
        <taxon>Deinococcus</taxon>
    </lineage>
</organism>
<accession>A0ABM8AIQ9</accession>
<dbReference type="Proteomes" id="UP001064971">
    <property type="component" value="Plasmid pDAETH-1"/>
</dbReference>
<dbReference type="EMBL" id="AP026561">
    <property type="protein sequence ID" value="BDP43674.1"/>
    <property type="molecule type" value="Genomic_DNA"/>
</dbReference>
<evidence type="ECO:0000313" key="2">
    <source>
        <dbReference type="Proteomes" id="UP001064971"/>
    </source>
</evidence>
<evidence type="ECO:0000313" key="1">
    <source>
        <dbReference type="EMBL" id="BDP43674.1"/>
    </source>
</evidence>
<protein>
    <submittedName>
        <fullName evidence="1">Uncharacterized protein</fullName>
    </submittedName>
</protein>
<dbReference type="RefSeq" id="WP_264777537.1">
    <property type="nucleotide sequence ID" value="NZ_AP026561.1"/>
</dbReference>